<dbReference type="AlphaFoldDB" id="A0AA36G2C7"/>
<dbReference type="PANTHER" id="PTHR10913">
    <property type="entry name" value="FOLLISTATIN-RELATED"/>
    <property type="match status" value="1"/>
</dbReference>
<protein>
    <recommendedName>
        <fullName evidence="5">Kazal-like domain-containing protein</fullName>
    </recommendedName>
</protein>
<feature type="signal peptide" evidence="4">
    <location>
        <begin position="1"/>
        <end position="16"/>
    </location>
</feature>
<gene>
    <name evidence="6" type="ORF">MSPICULIGERA_LOCUS15258</name>
</gene>
<sequence length="251" mass="27969">MIFCLILAGLLPEFGALITEAVFPFNLTFGGDCRCPFSIEPVCGLKAGIEYTYINECVLGCAARTSEKAVQLLYPGSCCRAPSCTQFDAPVCDMNGDMYSSNCEFELSQCIAHRLHGTHIGLDSQAPKCECVRQCSHDWEPVCDTNGKTHANLCTFLNYRCFHKMQLKENIEIDYLGTCCDDICSTAFRSQIFCDSEGGTHRDLCSFYKAQCRLEKRSNGEEKLKIVSIGACARRANTLEQLLRSIFVNHL</sequence>
<name>A0AA36G2C7_9BILA</name>
<evidence type="ECO:0000313" key="6">
    <source>
        <dbReference type="EMBL" id="CAJ0576977.1"/>
    </source>
</evidence>
<feature type="domain" description="Kazal-like" evidence="5">
    <location>
        <begin position="27"/>
        <end position="78"/>
    </location>
</feature>
<dbReference type="GO" id="GO:0030154">
    <property type="term" value="P:cell differentiation"/>
    <property type="evidence" value="ECO:0007669"/>
    <property type="project" value="TreeGrafter"/>
</dbReference>
<evidence type="ECO:0000256" key="2">
    <source>
        <dbReference type="ARBA" id="ARBA00022900"/>
    </source>
</evidence>
<feature type="non-terminal residue" evidence="6">
    <location>
        <position position="1"/>
    </location>
</feature>
<dbReference type="Gene3D" id="3.30.60.30">
    <property type="match status" value="3"/>
</dbReference>
<dbReference type="Pfam" id="PF07648">
    <property type="entry name" value="Kazal_2"/>
    <property type="match status" value="3"/>
</dbReference>
<comment type="caution">
    <text evidence="6">The sequence shown here is derived from an EMBL/GenBank/DDBJ whole genome shotgun (WGS) entry which is preliminary data.</text>
</comment>
<feature type="chain" id="PRO_5041455058" description="Kazal-like domain-containing protein" evidence="4">
    <location>
        <begin position="17"/>
        <end position="251"/>
    </location>
</feature>
<dbReference type="InterPro" id="IPR002350">
    <property type="entry name" value="Kazal_dom"/>
</dbReference>
<keyword evidence="1" id="KW-0646">Protease inhibitor</keyword>
<proteinExistence type="predicted"/>
<keyword evidence="4" id="KW-0732">Signal</keyword>
<dbReference type="InterPro" id="IPR050653">
    <property type="entry name" value="Prot_Inhib_GrowthFact_Antg"/>
</dbReference>
<reference evidence="6" key="1">
    <citation type="submission" date="2023-06" db="EMBL/GenBank/DDBJ databases">
        <authorList>
            <person name="Delattre M."/>
        </authorList>
    </citation>
    <scope>NUCLEOTIDE SEQUENCE</scope>
    <source>
        <strain evidence="6">AF72</strain>
    </source>
</reference>
<feature type="domain" description="Kazal-like" evidence="5">
    <location>
        <begin position="130"/>
        <end position="179"/>
    </location>
</feature>
<evidence type="ECO:0000256" key="3">
    <source>
        <dbReference type="ARBA" id="ARBA00023157"/>
    </source>
</evidence>
<evidence type="ECO:0000256" key="1">
    <source>
        <dbReference type="ARBA" id="ARBA00022690"/>
    </source>
</evidence>
<dbReference type="Proteomes" id="UP001177023">
    <property type="component" value="Unassembled WGS sequence"/>
</dbReference>
<evidence type="ECO:0000256" key="4">
    <source>
        <dbReference type="SAM" id="SignalP"/>
    </source>
</evidence>
<dbReference type="SMART" id="SM00280">
    <property type="entry name" value="KAZAL"/>
    <property type="match status" value="4"/>
</dbReference>
<keyword evidence="2" id="KW-0722">Serine protease inhibitor</keyword>
<organism evidence="6 7">
    <name type="scientific">Mesorhabditis spiculigera</name>
    <dbReference type="NCBI Taxonomy" id="96644"/>
    <lineage>
        <taxon>Eukaryota</taxon>
        <taxon>Metazoa</taxon>
        <taxon>Ecdysozoa</taxon>
        <taxon>Nematoda</taxon>
        <taxon>Chromadorea</taxon>
        <taxon>Rhabditida</taxon>
        <taxon>Rhabditina</taxon>
        <taxon>Rhabditomorpha</taxon>
        <taxon>Rhabditoidea</taxon>
        <taxon>Rhabditidae</taxon>
        <taxon>Mesorhabditinae</taxon>
        <taxon>Mesorhabditis</taxon>
    </lineage>
</organism>
<accession>A0AA36G2C7</accession>
<keyword evidence="3" id="KW-1015">Disulfide bond</keyword>
<dbReference type="SUPFAM" id="SSF100895">
    <property type="entry name" value="Kazal-type serine protease inhibitors"/>
    <property type="match status" value="4"/>
</dbReference>
<dbReference type="PANTHER" id="PTHR10913:SF45">
    <property type="entry name" value="FOLLISTATIN, ISOFORM A-RELATED"/>
    <property type="match status" value="1"/>
</dbReference>
<dbReference type="PROSITE" id="PS51465">
    <property type="entry name" value="KAZAL_2"/>
    <property type="match status" value="2"/>
</dbReference>
<evidence type="ECO:0000313" key="7">
    <source>
        <dbReference type="Proteomes" id="UP001177023"/>
    </source>
</evidence>
<dbReference type="CDD" id="cd00104">
    <property type="entry name" value="KAZAL_FS"/>
    <property type="match status" value="2"/>
</dbReference>
<dbReference type="EMBL" id="CATQJA010002648">
    <property type="protein sequence ID" value="CAJ0576977.1"/>
    <property type="molecule type" value="Genomic_DNA"/>
</dbReference>
<evidence type="ECO:0000259" key="5">
    <source>
        <dbReference type="PROSITE" id="PS51465"/>
    </source>
</evidence>
<keyword evidence="7" id="KW-1185">Reference proteome</keyword>
<dbReference type="GO" id="GO:0005576">
    <property type="term" value="C:extracellular region"/>
    <property type="evidence" value="ECO:0007669"/>
    <property type="project" value="TreeGrafter"/>
</dbReference>
<dbReference type="InterPro" id="IPR036058">
    <property type="entry name" value="Kazal_dom_sf"/>
</dbReference>